<dbReference type="SUPFAM" id="SSF111331">
    <property type="entry name" value="NAD kinase/diacylglycerol kinase-like"/>
    <property type="match status" value="1"/>
</dbReference>
<dbReference type="Pfam" id="PF19279">
    <property type="entry name" value="YegS_C"/>
    <property type="match status" value="1"/>
</dbReference>
<dbReference type="InterPro" id="IPR045540">
    <property type="entry name" value="YegS/DAGK_C"/>
</dbReference>
<dbReference type="InterPro" id="IPR016064">
    <property type="entry name" value="NAD/diacylglycerol_kinase_sf"/>
</dbReference>
<accession>A0A9W5X3I2</accession>
<proteinExistence type="predicted"/>
<dbReference type="Gene3D" id="2.60.200.40">
    <property type="match status" value="1"/>
</dbReference>
<protein>
    <recommendedName>
        <fullName evidence="1">YegS/DAGK C-terminal domain-containing protein</fullName>
    </recommendedName>
</protein>
<organism evidence="2 3">
    <name type="scientific">Lentibacillus populi</name>
    <dbReference type="NCBI Taxonomy" id="1827502"/>
    <lineage>
        <taxon>Bacteria</taxon>
        <taxon>Bacillati</taxon>
        <taxon>Bacillota</taxon>
        <taxon>Bacilli</taxon>
        <taxon>Bacillales</taxon>
        <taxon>Bacillaceae</taxon>
        <taxon>Lentibacillus</taxon>
    </lineage>
</organism>
<dbReference type="RefSeq" id="WP_102415028.1">
    <property type="nucleotide sequence ID" value="NZ_BMJD01000001.1"/>
</dbReference>
<keyword evidence="3" id="KW-1185">Reference proteome</keyword>
<evidence type="ECO:0000313" key="2">
    <source>
        <dbReference type="EMBL" id="GGB27048.1"/>
    </source>
</evidence>
<feature type="domain" description="YegS/DAGK C-terminal" evidence="1">
    <location>
        <begin position="20"/>
        <end position="87"/>
    </location>
</feature>
<evidence type="ECO:0000313" key="3">
    <source>
        <dbReference type="Proteomes" id="UP000621492"/>
    </source>
</evidence>
<dbReference type="AlphaFoldDB" id="A0A9W5X3I2"/>
<reference evidence="2" key="1">
    <citation type="journal article" date="2014" name="Int. J. Syst. Evol. Microbiol.">
        <title>Complete genome sequence of Corynebacterium casei LMG S-19264T (=DSM 44701T), isolated from a smear-ripened cheese.</title>
        <authorList>
            <consortium name="US DOE Joint Genome Institute (JGI-PGF)"/>
            <person name="Walter F."/>
            <person name="Albersmeier A."/>
            <person name="Kalinowski J."/>
            <person name="Ruckert C."/>
        </authorList>
    </citation>
    <scope>NUCLEOTIDE SEQUENCE</scope>
    <source>
        <strain evidence="2">CGMCC 1.15454</strain>
    </source>
</reference>
<dbReference type="Proteomes" id="UP000621492">
    <property type="component" value="Unassembled WGS sequence"/>
</dbReference>
<evidence type="ECO:0000259" key="1">
    <source>
        <dbReference type="Pfam" id="PF19279"/>
    </source>
</evidence>
<name>A0A9W5X3I2_9BACI</name>
<comment type="caution">
    <text evidence="2">The sequence shown here is derived from an EMBL/GenBank/DDBJ whole genome shotgun (WGS) entry which is preliminary data.</text>
</comment>
<reference evidence="2" key="2">
    <citation type="submission" date="2020-09" db="EMBL/GenBank/DDBJ databases">
        <authorList>
            <person name="Sun Q."/>
            <person name="Zhou Y."/>
        </authorList>
    </citation>
    <scope>NUCLEOTIDE SEQUENCE</scope>
    <source>
        <strain evidence="2">CGMCC 1.15454</strain>
    </source>
</reference>
<sequence>MYRFIVNPIAGSGRAKRILLLIHSISKWKVLALFLTVFTGKHVNFKEVAVLNANQLKMVADSEVAYQVDGQTSRCLTCTVSKQVQPISIKGVKQLDKFEQANL</sequence>
<gene>
    <name evidence="2" type="ORF">GCM10011409_00430</name>
</gene>
<dbReference type="EMBL" id="BMJD01000001">
    <property type="protein sequence ID" value="GGB27048.1"/>
    <property type="molecule type" value="Genomic_DNA"/>
</dbReference>